<gene>
    <name evidence="4" type="primary">SFI1_1</name>
    <name evidence="4" type="ORF">GRS66_003332</name>
</gene>
<accession>A0A6C1DV90</accession>
<feature type="domain" description="Spindle body associated protein C-terminal" evidence="3">
    <location>
        <begin position="811"/>
        <end position="913"/>
    </location>
</feature>
<proteinExistence type="predicted"/>
<dbReference type="AlphaFoldDB" id="A0A6C1DV90"/>
<sequence length="946" mass="113069">MGKFGTTNKSTENLLRDKFVPETSPTNIPTDVLIKQGQITDSTESLIHGGAERYIVNALKPIELNKTEGFFEDPPFHLPSPPVDSTNLEYEDVTDLPKNGLRYDLNDISVEVIEDLYRQIEAFLVHFKLSRSFLQIFKNYVNILIQEGINPLRDEYFTILEDELKGFFTFNSVIEEILEIFLIHPRNKFIALSLAEYTYAKNKIRRHFNHWKTVCELNEEANRFANQAKLRVQEAVFYIWSDKTLKYSQMANDEAESFRNTWLLFRSFQQWITLTQTLKEQSRLADQAFLNKMFRKILKAQEHWKHLETVNTDNIKKIFLRTTFHIWKLRHKEINYHGLERRIFERIKQKVINYEYNKSIAEKVRSFSLQRKYLNKWEKKNIENEDKLGALYELENKFIKQKFFRKLNRSFQHSQQEAIAKSKLNQTLLRCVFEKMWLKRFEDHLHLYSIVSLKEANLVKRIFHSWKKLLYIDLKASDYSRTNLLKSSLRSWKLEVKLKIFEQKCKKSIQASAYRTWRKRIQYGKISSEHVKTAFCAKYLDVWKRRMLQMNSMNDEASKFYEEGLVNECLAIWKERLIKTKELEDRYNFLCKTHAILTVKRTLMHIDNVHLLYTKLAPSMDRIKLSKAFLKWRKATRFKVRHKLNDILHVYEKSKERELQSQLFNAWRNRFCFYTEECNIQAISKRNYQLEKMVLKKFRERLLEIVKSEELADEVREEFVLVKTFYIWKTHLDEIFYMNTLLEQSEANKQFIITSKFLKMWSLRFLKIKRNDETVEVFRHRWDRATVRGLLLLWKNRSDSSPKRRKDFNLKHELKTPIRSDSQNASTIPGSERIKQHRMEAMKSHYSRARRAIPSPVKSSSVLDSTAKKQINLESTTGLNGSPTRGKPLRYSPRRTTRNMPSKVDQIDFGRIPAVPFSLSANSPKIDQDMDYIREHDKSPLSRKRQ</sequence>
<dbReference type="InterPro" id="IPR013665">
    <property type="entry name" value="Sfi1_dom"/>
</dbReference>
<evidence type="ECO:0000259" key="2">
    <source>
        <dbReference type="Pfam" id="PF08457"/>
    </source>
</evidence>
<dbReference type="Proteomes" id="UP000501346">
    <property type="component" value="Chromosome ScXII"/>
</dbReference>
<evidence type="ECO:0000256" key="1">
    <source>
        <dbReference type="SAM" id="MobiDB-lite"/>
    </source>
</evidence>
<dbReference type="Gene3D" id="1.20.5.1760">
    <property type="match status" value="1"/>
</dbReference>
<name>A0A6C1DV90_SACPS</name>
<protein>
    <submittedName>
        <fullName evidence="4">Spindle pole body protein Sfi1</fullName>
    </submittedName>
</protein>
<evidence type="ECO:0000313" key="5">
    <source>
        <dbReference type="Proteomes" id="UP000501346"/>
    </source>
</evidence>
<organism evidence="4 5">
    <name type="scientific">Saccharomyces pastorianus</name>
    <name type="common">Lager yeast</name>
    <name type="synonym">Saccharomyces cerevisiae x Saccharomyces eubayanus</name>
    <dbReference type="NCBI Taxonomy" id="27292"/>
    <lineage>
        <taxon>Eukaryota</taxon>
        <taxon>Fungi</taxon>
        <taxon>Dikarya</taxon>
        <taxon>Ascomycota</taxon>
        <taxon>Saccharomycotina</taxon>
        <taxon>Saccharomycetes</taxon>
        <taxon>Saccharomycetales</taxon>
        <taxon>Saccharomycetaceae</taxon>
        <taxon>Saccharomyces</taxon>
    </lineage>
</organism>
<evidence type="ECO:0000259" key="3">
    <source>
        <dbReference type="Pfam" id="PF10638"/>
    </source>
</evidence>
<dbReference type="CDD" id="cd23506">
    <property type="entry name" value="Sfi1p_helix"/>
    <property type="match status" value="1"/>
</dbReference>
<dbReference type="OrthoDB" id="4070448at2759"/>
<reference evidence="4 5" key="1">
    <citation type="journal article" date="2019" name="BMC Genomics">
        <title>Chromosome level assembly and comparative genome analysis confirm lager-brewing yeasts originated from a single hybridization.</title>
        <authorList>
            <person name="Salazar A.N."/>
            <person name="Gorter de Vries A.R."/>
            <person name="van den Broek M."/>
            <person name="Brouwers N."/>
            <person name="de la Torre Cortes P."/>
            <person name="Kuijpers N.G.A."/>
            <person name="Daran J.G."/>
            <person name="Abeel T."/>
        </authorList>
    </citation>
    <scope>NUCLEOTIDE SEQUENCE [LARGE SCALE GENOMIC DNA]</scope>
    <source>
        <strain evidence="4 5">CBS 1483</strain>
    </source>
</reference>
<feature type="compositionally biased region" description="Polar residues" evidence="1">
    <location>
        <begin position="857"/>
        <end position="883"/>
    </location>
</feature>
<dbReference type="Pfam" id="PF10638">
    <property type="entry name" value="Sfi1_C"/>
    <property type="match status" value="1"/>
</dbReference>
<dbReference type="InterPro" id="IPR018907">
    <property type="entry name" value="Spindle_body_associated_C_dom"/>
</dbReference>
<feature type="region of interest" description="Disordered" evidence="1">
    <location>
        <begin position="846"/>
        <end position="901"/>
    </location>
</feature>
<dbReference type="Gene3D" id="6.10.250.1000">
    <property type="match status" value="1"/>
</dbReference>
<keyword evidence="5" id="KW-1185">Reference proteome</keyword>
<dbReference type="EMBL" id="CP048993">
    <property type="protein sequence ID" value="QID80976.1"/>
    <property type="molecule type" value="Genomic_DNA"/>
</dbReference>
<dbReference type="Pfam" id="PF08457">
    <property type="entry name" value="Sfi1"/>
    <property type="match status" value="1"/>
</dbReference>
<feature type="compositionally biased region" description="Basic and acidic residues" evidence="1">
    <location>
        <begin position="926"/>
        <end position="940"/>
    </location>
</feature>
<evidence type="ECO:0000313" key="4">
    <source>
        <dbReference type="EMBL" id="QID80976.1"/>
    </source>
</evidence>
<feature type="region of interest" description="Disordered" evidence="1">
    <location>
        <begin position="916"/>
        <end position="946"/>
    </location>
</feature>
<feature type="domain" description="Sfi1 spindle body" evidence="2">
    <location>
        <begin position="299"/>
        <end position="797"/>
    </location>
</feature>